<accession>B2RAF7</accession>
<sequence>MTPARQLRQPRPLSQRSERASSPTATHRNRLPTSSARVSTAIAVAAEAAAASSSAREPMKPHSYRPLMLRRADRDTAADPKERRLGTNRPLCPGHSDLGPSPQTLLWTPRFAALCCSATQEN</sequence>
<comment type="interaction">
    <interactant intactId="EBI-25844370">
        <id>B2RAF7</id>
    </interactant>
    <interactant intactId="EBI-2432309">
        <id>Q92876</id>
        <label>KLK6</label>
    </interactant>
    <organismsDiffer>false</organismsDiffer>
    <experiments>3</experiments>
</comment>
<dbReference type="AlphaFoldDB" id="B2RAF7"/>
<organism evidence="2">
    <name type="scientific">Homo sapiens</name>
    <name type="common">Human</name>
    <dbReference type="NCBI Taxonomy" id="9606"/>
    <lineage>
        <taxon>Eukaryota</taxon>
        <taxon>Metazoa</taxon>
        <taxon>Chordata</taxon>
        <taxon>Craniata</taxon>
        <taxon>Vertebrata</taxon>
        <taxon>Euteleostomi</taxon>
        <taxon>Mammalia</taxon>
        <taxon>Eutheria</taxon>
        <taxon>Euarchontoglires</taxon>
        <taxon>Primates</taxon>
        <taxon>Haplorrhini</taxon>
        <taxon>Catarrhini</taxon>
        <taxon>Hominidae</taxon>
        <taxon>Homo</taxon>
    </lineage>
</organism>
<feature type="region of interest" description="Disordered" evidence="1">
    <location>
        <begin position="49"/>
        <end position="97"/>
    </location>
</feature>
<name>B2RAF7_HUMAN</name>
<evidence type="ECO:0000313" key="3">
    <source>
        <dbReference type="EMBL" id="EAW54245.1"/>
    </source>
</evidence>
<feature type="compositionally biased region" description="Low complexity" evidence="1">
    <location>
        <begin position="1"/>
        <end position="15"/>
    </location>
</feature>
<comment type="interaction">
    <interactant intactId="EBI-25844370">
        <id>B2RAF7</id>
    </interactant>
    <interactant intactId="EBI-356015">
        <id>Q14204</id>
        <label>DYNC1H1</label>
    </interactant>
    <organismsDiffer>false</organismsDiffer>
    <experiments>3</experiments>
</comment>
<dbReference type="EMBL" id="AK314171">
    <property type="protein sequence ID" value="BAG36854.1"/>
    <property type="molecule type" value="mRNA"/>
</dbReference>
<gene>
    <name evidence="3" type="ORF">hCG_1818547</name>
</gene>
<reference evidence="3" key="1">
    <citation type="journal article" date="2001" name="Science">
        <title>The sequence of the human genome.</title>
        <authorList>
            <person name="Venter J.C."/>
            <person name="Adams M.D."/>
            <person name="Myers E.W."/>
            <person name="Li P.W."/>
            <person name="Mural R.J."/>
            <person name="Sutton G.G."/>
            <person name="Smith H.O."/>
            <person name="Yandell M."/>
            <person name="Evans C.A."/>
            <person name="Holt R.A."/>
            <person name="Gocayne J.D."/>
            <person name="Amanatides P."/>
            <person name="Ballew R.M."/>
            <person name="Huson D.H."/>
            <person name="Wortman J.R."/>
            <person name="Zhang Q."/>
            <person name="Kodira C.D."/>
            <person name="Zheng X.H."/>
            <person name="Chen L."/>
            <person name="Skupski M."/>
            <person name="Subramanian G."/>
            <person name="Thomas P.D."/>
            <person name="Zhang J."/>
            <person name="Gabor Miklos G.L."/>
            <person name="Nelson C."/>
            <person name="Broder S."/>
            <person name="Clark A.G."/>
            <person name="Nadeau J."/>
            <person name="McKusick V.A."/>
            <person name="Zinder N."/>
            <person name="Levine A.J."/>
            <person name="Roberts R.J."/>
            <person name="Simon M."/>
            <person name="Slayman C."/>
            <person name="Hunkapiller M."/>
            <person name="Bolanos R."/>
            <person name="Delcher A."/>
            <person name="Dew I."/>
            <person name="Fasulo D."/>
            <person name="Flanigan M."/>
            <person name="Florea L."/>
            <person name="Halpern A."/>
            <person name="Hannenhalli S."/>
            <person name="Kravitz S."/>
            <person name="Levy S."/>
            <person name="Mobarry C."/>
            <person name="Reinert K."/>
            <person name="Remington K."/>
            <person name="Abu-Threideh J."/>
            <person name="Beasley E."/>
            <person name="Biddick K."/>
            <person name="Bonazzi V."/>
            <person name="Brandon R."/>
            <person name="Cargill M."/>
            <person name="Chandramouliswaran I."/>
            <person name="Charlab R."/>
            <person name="Chaturvedi K."/>
            <person name="Deng Z."/>
            <person name="Di Francesco V."/>
            <person name="Dunn P."/>
            <person name="Eilbeck K."/>
            <person name="Evangelista C."/>
            <person name="Gabrielian A.E."/>
            <person name="Gan W."/>
            <person name="Ge W."/>
            <person name="Gong F."/>
            <person name="Gu Z."/>
            <person name="Guan P."/>
            <person name="Heiman T.J."/>
            <person name="Higgins M.E."/>
            <person name="Ji R.R."/>
            <person name="Ke Z."/>
            <person name="Ketchum K.A."/>
            <person name="Lai Z."/>
            <person name="Lei Y."/>
            <person name="Li Z."/>
            <person name="Li J."/>
            <person name="Liang Y."/>
            <person name="Lin X."/>
            <person name="Lu F."/>
            <person name="Merkulov G.V."/>
            <person name="Milshina N."/>
            <person name="Moore H.M."/>
            <person name="Naik A.K."/>
            <person name="Narayan V.A."/>
            <person name="Neelam B."/>
            <person name="Nusskern D."/>
            <person name="Rusch D.B."/>
            <person name="Salzberg S."/>
            <person name="Shao W."/>
            <person name="Shue B."/>
            <person name="Sun J."/>
            <person name="Wang Z."/>
            <person name="Wang A."/>
            <person name="Wang X."/>
            <person name="Wang J."/>
            <person name="Wei M."/>
            <person name="Wides R."/>
            <person name="Xiao C."/>
            <person name="Yan C."/>
            <person name="Yao A."/>
            <person name="Ye J."/>
            <person name="Zhan M."/>
            <person name="Zhang W."/>
            <person name="Zhang H."/>
            <person name="Zhao Q."/>
            <person name="Zheng L."/>
            <person name="Zhong F."/>
            <person name="Zhong W."/>
            <person name="Zhu S."/>
            <person name="Zhao S."/>
            <person name="Gilbert D."/>
            <person name="Baumhueter S."/>
            <person name="Spier G."/>
            <person name="Carter C."/>
            <person name="Cravchik A."/>
            <person name="Woodage T."/>
            <person name="Ali F."/>
            <person name="An H."/>
            <person name="Awe A."/>
            <person name="Baldwin D."/>
            <person name="Baden H."/>
            <person name="Barnstead M."/>
            <person name="Barrow I."/>
            <person name="Beeson K."/>
            <person name="Busam D."/>
            <person name="Carver A."/>
            <person name="Center A."/>
            <person name="Cheng M.L."/>
            <person name="Curry L."/>
            <person name="Danaher S."/>
            <person name="Davenport L."/>
            <person name="Desilets R."/>
            <person name="Dietz S."/>
            <person name="Dodson K."/>
            <person name="Doup L."/>
            <person name="Ferriera S."/>
            <person name="Garg N."/>
            <person name="Gluecksmann A."/>
            <person name="Hart B."/>
            <person name="Haynes J."/>
            <person name="Haynes C."/>
            <person name="Heiner C."/>
            <person name="Hladun S."/>
            <person name="Hostin D."/>
            <person name="Houck J."/>
            <person name="Howland T."/>
            <person name="Ibegwam C."/>
            <person name="Johnson J."/>
            <person name="Kalush F."/>
            <person name="Kline L."/>
            <person name="Koduru S."/>
            <person name="Love A."/>
            <person name="Mann F."/>
            <person name="May D."/>
            <person name="McCawley S."/>
            <person name="McIntosh T."/>
            <person name="McMullen I."/>
            <person name="Moy M."/>
            <person name="Moy L."/>
            <person name="Murphy B."/>
            <person name="Nelson K."/>
            <person name="Pfannkoch C."/>
            <person name="Pratts E."/>
            <person name="Puri V."/>
            <person name="Qureshi H."/>
            <person name="Reardon M."/>
            <person name="Rodriguez R."/>
            <person name="Rogers Y.H."/>
            <person name="Romblad D."/>
            <person name="Ruhfel B."/>
            <person name="Scott R."/>
            <person name="Sitter C."/>
            <person name="Smallwood M."/>
            <person name="Stewart E."/>
            <person name="Strong R."/>
            <person name="Suh E."/>
            <person name="Thomas R."/>
            <person name="Tint N.N."/>
            <person name="Tse S."/>
            <person name="Vech C."/>
            <person name="Wang G."/>
            <person name="Wetter J."/>
            <person name="Williams S."/>
            <person name="Williams M."/>
            <person name="Windsor S."/>
            <person name="Winn-Deen E."/>
            <person name="Wolfe K."/>
            <person name="Zaveri J."/>
            <person name="Zaveri K."/>
            <person name="Abril J.F."/>
            <person name="Guigo R."/>
            <person name="Campbell M.J."/>
            <person name="Sjolander K.V."/>
            <person name="Karlak B."/>
            <person name="Kejariwal A."/>
            <person name="Mi H."/>
            <person name="Lazareva B."/>
            <person name="Hatton T."/>
            <person name="Narechania A."/>
            <person name="Diemer K."/>
            <person name="Muruganujan A."/>
            <person name="Guo N."/>
            <person name="Sato S."/>
            <person name="Bafna V."/>
            <person name="Istrail S."/>
            <person name="Lippert R."/>
            <person name="Schwartz R."/>
            <person name="Walenz B."/>
            <person name="Yooseph S."/>
            <person name="Allen D."/>
            <person name="Basu A."/>
            <person name="Baxendale J."/>
            <person name="Blick L."/>
            <person name="Caminha M."/>
            <person name="Carnes-Stine J."/>
            <person name="Caulk P."/>
            <person name="Chiang Y.H."/>
            <person name="Coyne M."/>
            <person name="Dahlke C."/>
            <person name="Mays A."/>
            <person name="Dombroski M."/>
            <person name="Donnelly M."/>
            <person name="Ely D."/>
            <person name="Esparham S."/>
            <person name="Fosler C."/>
            <person name="Gire H."/>
            <person name="Glanowski S."/>
            <person name="Glasser K."/>
            <person name="Glodek A."/>
            <person name="Gorokhov M."/>
            <person name="Graham K."/>
            <person name="Gropman B."/>
            <person name="Harris M."/>
            <person name="Heil J."/>
            <person name="Henderson S."/>
            <person name="Hoover J."/>
            <person name="Jennings D."/>
            <person name="Jordan C."/>
            <person name="Jordan J."/>
            <person name="Kasha J."/>
            <person name="Kagan L."/>
            <person name="Kraft C."/>
            <person name="Levitsky A."/>
            <person name="Lewis M."/>
            <person name="Liu X."/>
            <person name="Lopez J."/>
            <person name="Ma D."/>
            <person name="Majoros W."/>
            <person name="McDaniel J."/>
            <person name="Murphy S."/>
            <person name="Newman M."/>
            <person name="Nguyen T."/>
            <person name="Nguyen N."/>
            <person name="Nodell M."/>
            <person name="Pan S."/>
            <person name="Peck J."/>
            <person name="Peterson M."/>
            <person name="Rowe W."/>
            <person name="Sanders R."/>
            <person name="Scott J."/>
            <person name="Simpson M."/>
            <person name="Smith T."/>
            <person name="Sprague A."/>
            <person name="Stockwell T."/>
            <person name="Turner R."/>
            <person name="Venter E."/>
            <person name="Wang M."/>
            <person name="Wen M."/>
            <person name="Wu D."/>
            <person name="Wu M."/>
            <person name="Xia A."/>
            <person name="Zandieh A."/>
            <person name="Zhu X."/>
        </authorList>
    </citation>
    <scope>NUCLEOTIDE SEQUENCE</scope>
</reference>
<proteinExistence type="evidence at protein level"/>
<protein>
    <submittedName>
        <fullName evidence="3">HCG1818547</fullName>
    </submittedName>
    <submittedName>
        <fullName evidence="2">cDNA, FLJ94884</fullName>
    </submittedName>
</protein>
<comment type="interaction">
    <interactant intactId="EBI-25844370">
        <id>B2RAF7</id>
    </interactant>
    <interactant intactId="EBI-11954292">
        <id>Q86V38</id>
        <label>ATN1</label>
    </interactant>
    <organismsDiffer>false</organismsDiffer>
    <experiments>3</experiments>
</comment>
<evidence type="ECO:0000256" key="1">
    <source>
        <dbReference type="SAM" id="MobiDB-lite"/>
    </source>
</evidence>
<reference evidence="3" key="2">
    <citation type="submission" date="2005-07" db="EMBL/GenBank/DDBJ databases">
        <authorList>
            <person name="Mural R.J."/>
            <person name="Istrail S."/>
            <person name="Sutton G."/>
            <person name="Florea L."/>
            <person name="Halpern A.L."/>
            <person name="Mobarry C.M."/>
            <person name="Lippert R."/>
            <person name="Walenz B."/>
            <person name="Shatkay H."/>
            <person name="Dew I."/>
            <person name="Miller J.R."/>
            <person name="Flanigan M.J."/>
            <person name="Edwards N.J."/>
            <person name="Bolanos R."/>
            <person name="Fasulo D."/>
            <person name="Halldorsson B.V."/>
            <person name="Hannenhalli S."/>
            <person name="Turner R."/>
            <person name="Yooseph S."/>
            <person name="Lu F."/>
            <person name="Nusskern D.R."/>
            <person name="Shue B.C."/>
            <person name="Zheng X.H."/>
            <person name="Zhong F."/>
            <person name="Delcher A.L."/>
            <person name="Huson D.H."/>
            <person name="Kravitz S.A."/>
            <person name="Mouchard L."/>
            <person name="Reinert K."/>
            <person name="Remington K.A."/>
            <person name="Clark A.G."/>
            <person name="Waterman M.S."/>
            <person name="Eichler E.E."/>
            <person name="Adams M.D."/>
            <person name="Hunkapiller M.W."/>
            <person name="Myers E.W."/>
            <person name="Venter J.C."/>
        </authorList>
    </citation>
    <scope>NUCLEOTIDE SEQUENCE</scope>
</reference>
<dbReference type="EMBL" id="CH471083">
    <property type="protein sequence ID" value="EAW54245.1"/>
    <property type="molecule type" value="Genomic_DNA"/>
</dbReference>
<dbReference type="IntAct" id="B2RAF7">
    <property type="interactions" value="3"/>
</dbReference>
<feature type="region of interest" description="Disordered" evidence="1">
    <location>
        <begin position="1"/>
        <end position="37"/>
    </location>
</feature>
<feature type="compositionally biased region" description="Basic and acidic residues" evidence="1">
    <location>
        <begin position="70"/>
        <end position="85"/>
    </location>
</feature>
<evidence type="ECO:0000313" key="2">
    <source>
        <dbReference type="EMBL" id="BAG36854.1"/>
    </source>
</evidence>
<reference evidence="2" key="3">
    <citation type="submission" date="2008-01" db="EMBL/GenBank/DDBJ databases">
        <title>NEDO functional analysis of protein and research application project.</title>
        <authorList>
            <person name="Wakamatsu A."/>
            <person name="Yamamoto J."/>
            <person name="Kimura K."/>
            <person name="Kaida T."/>
            <person name="Tsuchiya K."/>
            <person name="Iida Y."/>
            <person name="Takayama Y."/>
            <person name="Murakawa K."/>
            <person name="Kanehori K."/>
            <person name="Andoh T."/>
            <person name="Kagawa N."/>
            <person name="Sato R."/>
            <person name="Kawamura Y."/>
            <person name="Tanaka S."/>
            <person name="Kisu Y."/>
            <person name="Sugano S."/>
            <person name="Goshima N."/>
            <person name="Nomura N."/>
            <person name="Isogai T."/>
        </authorList>
    </citation>
    <scope>NUCLEOTIDE SEQUENCE</scope>
    <source>
        <tissue evidence="2">Testis</tissue>
    </source>
</reference>